<protein>
    <submittedName>
        <fullName evidence="2">Uncharacterized protein</fullName>
    </submittedName>
</protein>
<dbReference type="KEGG" id="nvi:107981412"/>
<accession>A0A7M7QIM3</accession>
<reference evidence="2" key="1">
    <citation type="submission" date="2021-01" db="UniProtKB">
        <authorList>
            <consortium name="EnsemblMetazoa"/>
        </authorList>
    </citation>
    <scope>IDENTIFICATION</scope>
</reference>
<dbReference type="RefSeq" id="XP_031788228.2">
    <property type="nucleotide sequence ID" value="XM_031932368.2"/>
</dbReference>
<keyword evidence="3" id="KW-1185">Reference proteome</keyword>
<dbReference type="Proteomes" id="UP000002358">
    <property type="component" value="Unassembled WGS sequence"/>
</dbReference>
<dbReference type="InParanoid" id="A0A7M7QIM3"/>
<evidence type="ECO:0000256" key="1">
    <source>
        <dbReference type="SAM" id="MobiDB-lite"/>
    </source>
</evidence>
<evidence type="ECO:0000313" key="3">
    <source>
        <dbReference type="Proteomes" id="UP000002358"/>
    </source>
</evidence>
<proteinExistence type="predicted"/>
<feature type="region of interest" description="Disordered" evidence="1">
    <location>
        <begin position="41"/>
        <end position="74"/>
    </location>
</feature>
<sequence length="239" mass="27680">MSINNFFHIFFPHNKLQADLRGGNNDDNMQVVDNEEHYLEINPNDSANNVEEASDHDDRNNDGINRNQRNVDDDEQLNVANKILHEIERNETNANVFHNDIEDDANEVDESGELSYAEQVDVRLEVLVNHEAAIQRDEAIREHIYPGINLTKDESDLLIMSFAIRHNLSYTALQDLLELINCHVPVKLNSSKYTFLKSFPASTDFRTYYYCSDCTIMLNFRPGFSYTRCTSCHKVYLQN</sequence>
<evidence type="ECO:0000313" key="2">
    <source>
        <dbReference type="EnsemblMetazoa" id="XP_031788228"/>
    </source>
</evidence>
<dbReference type="GeneID" id="107981412"/>
<name>A0A7M7QIM3_NASVI</name>
<dbReference type="EnsemblMetazoa" id="XM_031932368">
    <property type="protein sequence ID" value="XP_031788228"/>
    <property type="gene ID" value="LOC107981412"/>
</dbReference>
<dbReference type="AlphaFoldDB" id="A0A7M7QIM3"/>
<organism evidence="2 3">
    <name type="scientific">Nasonia vitripennis</name>
    <name type="common">Parasitic wasp</name>
    <dbReference type="NCBI Taxonomy" id="7425"/>
    <lineage>
        <taxon>Eukaryota</taxon>
        <taxon>Metazoa</taxon>
        <taxon>Ecdysozoa</taxon>
        <taxon>Arthropoda</taxon>
        <taxon>Hexapoda</taxon>
        <taxon>Insecta</taxon>
        <taxon>Pterygota</taxon>
        <taxon>Neoptera</taxon>
        <taxon>Endopterygota</taxon>
        <taxon>Hymenoptera</taxon>
        <taxon>Apocrita</taxon>
        <taxon>Proctotrupomorpha</taxon>
        <taxon>Chalcidoidea</taxon>
        <taxon>Pteromalidae</taxon>
        <taxon>Pteromalinae</taxon>
        <taxon>Nasonia</taxon>
    </lineage>
</organism>